<keyword evidence="3" id="KW-0762">Sugar transport</keyword>
<dbReference type="Gene3D" id="3.40.50.300">
    <property type="entry name" value="P-loop containing nucleotide triphosphate hydrolases"/>
    <property type="match status" value="1"/>
</dbReference>
<name>A0A382SYC2_9ZZZZ</name>
<evidence type="ECO:0000256" key="7">
    <source>
        <dbReference type="ARBA" id="ARBA00022967"/>
    </source>
</evidence>
<dbReference type="InterPro" id="IPR050107">
    <property type="entry name" value="ABC_carbohydrate_import_ATPase"/>
</dbReference>
<evidence type="ECO:0000259" key="9">
    <source>
        <dbReference type="PROSITE" id="PS50893"/>
    </source>
</evidence>
<evidence type="ECO:0000256" key="5">
    <source>
        <dbReference type="ARBA" id="ARBA00022741"/>
    </source>
</evidence>
<accession>A0A382SYC2</accession>
<gene>
    <name evidence="10" type="ORF">METZ01_LOCUS367824</name>
</gene>
<dbReference type="SUPFAM" id="SSF52540">
    <property type="entry name" value="P-loop containing nucleoside triphosphate hydrolases"/>
    <property type="match status" value="1"/>
</dbReference>
<evidence type="ECO:0000256" key="3">
    <source>
        <dbReference type="ARBA" id="ARBA00022597"/>
    </source>
</evidence>
<reference evidence="10" key="1">
    <citation type="submission" date="2018-05" db="EMBL/GenBank/DDBJ databases">
        <authorList>
            <person name="Lanie J.A."/>
            <person name="Ng W.-L."/>
            <person name="Kazmierczak K.M."/>
            <person name="Andrzejewski T.M."/>
            <person name="Davidsen T.M."/>
            <person name="Wayne K.J."/>
            <person name="Tettelin H."/>
            <person name="Glass J.I."/>
            <person name="Rusch D."/>
            <person name="Podicherti R."/>
            <person name="Tsui H.-C.T."/>
            <person name="Winkler M.E."/>
        </authorList>
    </citation>
    <scope>NUCLEOTIDE SEQUENCE</scope>
</reference>
<dbReference type="PROSITE" id="PS50893">
    <property type="entry name" value="ABC_TRANSPORTER_2"/>
    <property type="match status" value="1"/>
</dbReference>
<dbReference type="CDD" id="cd03216">
    <property type="entry name" value="ABC_Carb_Monos_I"/>
    <property type="match status" value="1"/>
</dbReference>
<dbReference type="GO" id="GO:0016887">
    <property type="term" value="F:ATP hydrolysis activity"/>
    <property type="evidence" value="ECO:0007669"/>
    <property type="project" value="InterPro"/>
</dbReference>
<evidence type="ECO:0000256" key="6">
    <source>
        <dbReference type="ARBA" id="ARBA00022840"/>
    </source>
</evidence>
<dbReference type="Pfam" id="PF00005">
    <property type="entry name" value="ABC_tran"/>
    <property type="match status" value="1"/>
</dbReference>
<feature type="non-terminal residue" evidence="10">
    <location>
        <position position="297"/>
    </location>
</feature>
<dbReference type="PROSITE" id="PS00211">
    <property type="entry name" value="ABC_TRANSPORTER_1"/>
    <property type="match status" value="1"/>
</dbReference>
<keyword evidence="1" id="KW-0813">Transport</keyword>
<dbReference type="GO" id="GO:0005524">
    <property type="term" value="F:ATP binding"/>
    <property type="evidence" value="ECO:0007669"/>
    <property type="project" value="UniProtKB-KW"/>
</dbReference>
<keyword evidence="4" id="KW-0677">Repeat</keyword>
<dbReference type="PANTHER" id="PTHR43790:SF3">
    <property type="entry name" value="D-ALLOSE IMPORT ATP-BINDING PROTEIN ALSA-RELATED"/>
    <property type="match status" value="1"/>
</dbReference>
<keyword evidence="2" id="KW-1003">Cell membrane</keyword>
<dbReference type="InterPro" id="IPR003593">
    <property type="entry name" value="AAA+_ATPase"/>
</dbReference>
<keyword evidence="8" id="KW-0472">Membrane</keyword>
<evidence type="ECO:0000256" key="2">
    <source>
        <dbReference type="ARBA" id="ARBA00022475"/>
    </source>
</evidence>
<keyword evidence="5" id="KW-0547">Nucleotide-binding</keyword>
<sequence length="297" mass="33314">MEKLELFNVSKYYSKFRALSDVSLKLFPGEVHALMGENGAGKTTLIKVLAGVLKADQINIKIDGYNSNINSSSDSKKLGFKFIHQELNIIPQLSVAENLLLNHSYPMIYGLFINWNKLYLLAKNALSELGINHINTRFKCAQLSSGDQMLVRIASCLVKDKHSIPSLYVFDEPTAALTIQESEKLFKAIENLKKKGAAILYVSHRINEVLEISDKITVLRDGRNVFSERTSLISKEKIIKEMTGRDLSESFPKRSVKLNNKPVFKIKKASTRKIKDINFEVHEGEILGITGLANSGQ</sequence>
<evidence type="ECO:0000256" key="1">
    <source>
        <dbReference type="ARBA" id="ARBA00022448"/>
    </source>
</evidence>
<organism evidence="10">
    <name type="scientific">marine metagenome</name>
    <dbReference type="NCBI Taxonomy" id="408172"/>
    <lineage>
        <taxon>unclassified sequences</taxon>
        <taxon>metagenomes</taxon>
        <taxon>ecological metagenomes</taxon>
    </lineage>
</organism>
<dbReference type="InterPro" id="IPR003439">
    <property type="entry name" value="ABC_transporter-like_ATP-bd"/>
</dbReference>
<proteinExistence type="predicted"/>
<evidence type="ECO:0000256" key="4">
    <source>
        <dbReference type="ARBA" id="ARBA00022737"/>
    </source>
</evidence>
<dbReference type="SMART" id="SM00382">
    <property type="entry name" value="AAA"/>
    <property type="match status" value="1"/>
</dbReference>
<evidence type="ECO:0000256" key="8">
    <source>
        <dbReference type="ARBA" id="ARBA00023136"/>
    </source>
</evidence>
<protein>
    <recommendedName>
        <fullName evidence="9">ABC transporter domain-containing protein</fullName>
    </recommendedName>
</protein>
<dbReference type="InterPro" id="IPR027417">
    <property type="entry name" value="P-loop_NTPase"/>
</dbReference>
<dbReference type="InterPro" id="IPR017871">
    <property type="entry name" value="ABC_transporter-like_CS"/>
</dbReference>
<keyword evidence="6" id="KW-0067">ATP-binding</keyword>
<feature type="domain" description="ABC transporter" evidence="9">
    <location>
        <begin position="4"/>
        <end position="246"/>
    </location>
</feature>
<dbReference type="EMBL" id="UINC01132568">
    <property type="protein sequence ID" value="SVD14970.1"/>
    <property type="molecule type" value="Genomic_DNA"/>
</dbReference>
<evidence type="ECO:0000313" key="10">
    <source>
        <dbReference type="EMBL" id="SVD14970.1"/>
    </source>
</evidence>
<dbReference type="PANTHER" id="PTHR43790">
    <property type="entry name" value="CARBOHYDRATE TRANSPORT ATP-BINDING PROTEIN MG119-RELATED"/>
    <property type="match status" value="1"/>
</dbReference>
<keyword evidence="7" id="KW-1278">Translocase</keyword>
<dbReference type="AlphaFoldDB" id="A0A382SYC2"/>